<name>A0A427XNP5_9TREE</name>
<evidence type="ECO:0000313" key="5">
    <source>
        <dbReference type="EMBL" id="RSH80394.1"/>
    </source>
</evidence>
<dbReference type="OrthoDB" id="2594563at2759"/>
<accession>A0A427XNP5</accession>
<comment type="subcellular location">
    <subcellularLocation>
        <location evidence="1">Nucleus</location>
    </subcellularLocation>
</comment>
<dbReference type="EMBL" id="RSCE01000008">
    <property type="protein sequence ID" value="RSH80394.1"/>
    <property type="molecule type" value="Genomic_DNA"/>
</dbReference>
<evidence type="ECO:0000256" key="2">
    <source>
        <dbReference type="ARBA" id="ARBA00023242"/>
    </source>
</evidence>
<keyword evidence="6" id="KW-1185">Reference proteome</keyword>
<proteinExistence type="predicted"/>
<dbReference type="AlphaFoldDB" id="A0A427XNP5"/>
<dbReference type="InterPro" id="IPR021858">
    <property type="entry name" value="Fun_TF"/>
</dbReference>
<dbReference type="SUPFAM" id="SSF57701">
    <property type="entry name" value="Zn2/Cys6 DNA-binding domain"/>
    <property type="match status" value="1"/>
</dbReference>
<dbReference type="GeneID" id="39593513"/>
<feature type="compositionally biased region" description="Low complexity" evidence="3">
    <location>
        <begin position="171"/>
        <end position="191"/>
    </location>
</feature>
<dbReference type="InterPro" id="IPR001138">
    <property type="entry name" value="Zn2Cys6_DnaBD"/>
</dbReference>
<dbReference type="PANTHER" id="PTHR37534:SF46">
    <property type="entry name" value="ZN(II)2CYS6 TRANSCRIPTION FACTOR (EUROFUNG)"/>
    <property type="match status" value="1"/>
</dbReference>
<organism evidence="5 6">
    <name type="scientific">Apiotrichum porosum</name>
    <dbReference type="NCBI Taxonomy" id="105984"/>
    <lineage>
        <taxon>Eukaryota</taxon>
        <taxon>Fungi</taxon>
        <taxon>Dikarya</taxon>
        <taxon>Basidiomycota</taxon>
        <taxon>Agaricomycotina</taxon>
        <taxon>Tremellomycetes</taxon>
        <taxon>Trichosporonales</taxon>
        <taxon>Trichosporonaceae</taxon>
        <taxon>Apiotrichum</taxon>
    </lineage>
</organism>
<dbReference type="CDD" id="cd00067">
    <property type="entry name" value="GAL4"/>
    <property type="match status" value="1"/>
</dbReference>
<reference evidence="5 6" key="1">
    <citation type="submission" date="2018-11" db="EMBL/GenBank/DDBJ databases">
        <title>Genome sequence of Apiotrichum porosum DSM 27194.</title>
        <authorList>
            <person name="Aliyu H."/>
            <person name="Gorte O."/>
            <person name="Ochsenreither K."/>
        </authorList>
    </citation>
    <scope>NUCLEOTIDE SEQUENCE [LARGE SCALE GENOMIC DNA]</scope>
    <source>
        <strain evidence="5 6">DSM 27194</strain>
    </source>
</reference>
<dbReference type="GO" id="GO:0000981">
    <property type="term" value="F:DNA-binding transcription factor activity, RNA polymerase II-specific"/>
    <property type="evidence" value="ECO:0007669"/>
    <property type="project" value="InterPro"/>
</dbReference>
<evidence type="ECO:0000256" key="1">
    <source>
        <dbReference type="ARBA" id="ARBA00004123"/>
    </source>
</evidence>
<evidence type="ECO:0000313" key="6">
    <source>
        <dbReference type="Proteomes" id="UP000279236"/>
    </source>
</evidence>
<dbReference type="GO" id="GO:0008270">
    <property type="term" value="F:zinc ion binding"/>
    <property type="evidence" value="ECO:0007669"/>
    <property type="project" value="InterPro"/>
</dbReference>
<dbReference type="RefSeq" id="XP_028475341.1">
    <property type="nucleotide sequence ID" value="XM_028624269.1"/>
</dbReference>
<gene>
    <name evidence="5" type="ORF">EHS24_008970</name>
</gene>
<dbReference type="PROSITE" id="PS50048">
    <property type="entry name" value="ZN2_CY6_FUNGAL_2"/>
    <property type="match status" value="1"/>
</dbReference>
<protein>
    <recommendedName>
        <fullName evidence="4">Zn(2)-C6 fungal-type domain-containing protein</fullName>
    </recommendedName>
</protein>
<dbReference type="Pfam" id="PF11951">
    <property type="entry name" value="Fungal_trans_2"/>
    <property type="match status" value="1"/>
</dbReference>
<feature type="domain" description="Zn(2)-C6 fungal-type" evidence="4">
    <location>
        <begin position="106"/>
        <end position="143"/>
    </location>
</feature>
<comment type="caution">
    <text evidence="5">The sequence shown here is derived from an EMBL/GenBank/DDBJ whole genome shotgun (WGS) entry which is preliminary data.</text>
</comment>
<evidence type="ECO:0000259" key="4">
    <source>
        <dbReference type="PROSITE" id="PS50048"/>
    </source>
</evidence>
<dbReference type="GO" id="GO:0005634">
    <property type="term" value="C:nucleus"/>
    <property type="evidence" value="ECO:0007669"/>
    <property type="project" value="UniProtKB-SubCell"/>
</dbReference>
<keyword evidence="2" id="KW-0539">Nucleus</keyword>
<dbReference type="Proteomes" id="UP000279236">
    <property type="component" value="Unassembled WGS sequence"/>
</dbReference>
<dbReference type="PANTHER" id="PTHR37534">
    <property type="entry name" value="TRANSCRIPTIONAL ACTIVATOR PROTEIN UGA3"/>
    <property type="match status" value="1"/>
</dbReference>
<feature type="region of interest" description="Disordered" evidence="3">
    <location>
        <begin position="50"/>
        <end position="100"/>
    </location>
</feature>
<sequence length="677" mass="73845">MLKRTADVAFAFGPAAVEQQLPFTIPYPSPPSAPPFHTLLSLSVSPPDQKCGPPLVAGDVHLHSYTAPRPPAVPSPPREEKTSSPEVASSAQPPRKRKVHIRTTTGCRQCRTQRVKCPEGPVGPDGVKVACRRCWETDRPCYYPAKGFPLRGRGREQAWERAKDVDQWGVSDASTGSGASGSGSTSGSAADGECDVKNEDPLDFLDWANISAASGSTGSNTASIILPLDNTNQLALVPQNLQCSVSVSSASEASPPTLSSSLVDALANPCINRLLSTFTLASLSQTEMDRKVVSYFEFEGCHEIVSSMNSKQNWIFAQLFPRIFATLSLPASGSGFATTAIREWMHMCLLHLAYVHRGNIECDPVKVYQWKAEAAKCRQKASCAILRARVRCPEGQWKTEEYLAGFFTRCMADMLDGKAFTIDASCAFELPLASASSFYPSLRDLIAMYATVQLTCTPLEDAASVSPTLELPSEGPEWVERFVGFSRRVILLIGKVNTMVVKRAAMIRAGTQNSLAGQLLRSEAERMVGDLGENWDWNETVHDLGKSERIQRGNEVIRSALCIMLLSEVLNVDLSDSRVTSATARVIELVADADPAGISGFQWPLTIVACYTRDVDTRQRLLDIAQYAIALSFGKNYQGPGEILRLCWEVLDSEGRYEHGIAPWREAASALGRNLFL</sequence>
<dbReference type="InterPro" id="IPR036864">
    <property type="entry name" value="Zn2-C6_fun-type_DNA-bd_sf"/>
</dbReference>
<feature type="region of interest" description="Disordered" evidence="3">
    <location>
        <begin position="159"/>
        <end position="193"/>
    </location>
</feature>
<evidence type="ECO:0000256" key="3">
    <source>
        <dbReference type="SAM" id="MobiDB-lite"/>
    </source>
</evidence>